<dbReference type="InterPro" id="IPR027417">
    <property type="entry name" value="P-loop_NTPase"/>
</dbReference>
<evidence type="ECO:0000313" key="1">
    <source>
        <dbReference type="EMBL" id="AYF28015.1"/>
    </source>
</evidence>
<gene>
    <name evidence="1" type="ORF">CSH63_11275</name>
</gene>
<accession>A0A386WI51</accession>
<organism evidence="1 2">
    <name type="scientific">Micromonospora tulbaghiae</name>
    <dbReference type="NCBI Taxonomy" id="479978"/>
    <lineage>
        <taxon>Bacteria</taxon>
        <taxon>Bacillati</taxon>
        <taxon>Actinomycetota</taxon>
        <taxon>Actinomycetes</taxon>
        <taxon>Micromonosporales</taxon>
        <taxon>Micromonosporaceae</taxon>
        <taxon>Micromonospora</taxon>
    </lineage>
</organism>
<protein>
    <submittedName>
        <fullName evidence="1">ATP/GTP-binding protein</fullName>
    </submittedName>
</protein>
<dbReference type="Gene3D" id="3.40.50.300">
    <property type="entry name" value="P-loop containing nucleotide triphosphate hydrolases"/>
    <property type="match status" value="1"/>
</dbReference>
<dbReference type="AlphaFoldDB" id="A0A386WI51"/>
<dbReference type="SUPFAM" id="SSF52540">
    <property type="entry name" value="P-loop containing nucleoside triphosphate hydrolases"/>
    <property type="match status" value="1"/>
</dbReference>
<dbReference type="KEGG" id="mtua:CSH63_11275"/>
<dbReference type="RefSeq" id="WP_120570228.1">
    <property type="nucleotide sequence ID" value="NZ_CP024087.1"/>
</dbReference>
<dbReference type="EMBL" id="CP024087">
    <property type="protein sequence ID" value="AYF28015.1"/>
    <property type="molecule type" value="Genomic_DNA"/>
</dbReference>
<evidence type="ECO:0000313" key="2">
    <source>
        <dbReference type="Proteomes" id="UP000267804"/>
    </source>
</evidence>
<proteinExistence type="predicted"/>
<dbReference type="Proteomes" id="UP000267804">
    <property type="component" value="Chromosome"/>
</dbReference>
<reference evidence="1 2" key="1">
    <citation type="submission" date="2017-10" db="EMBL/GenBank/DDBJ databases">
        <title>Integration of genomic and chemical information greatly accelerates assignment of the full stereostructure of myelolactone, a potent inhibitor of myeloma from a marine-derived Micromonospora.</title>
        <authorList>
            <person name="Kim M.C."/>
            <person name="Machado H."/>
            <person name="Jensen P.R."/>
            <person name="Fenical W."/>
        </authorList>
    </citation>
    <scope>NUCLEOTIDE SEQUENCE [LARGE SCALE GENOMIC DNA]</scope>
    <source>
        <strain evidence="1 2">CNY-010</strain>
    </source>
</reference>
<sequence>MIVWVNGAFGFGKTTTARLLTNALPDARLFDPEFLGSMLTAFVASPTGDFQDLPLWRHLVVQTVTGLDRHHAGVWIVPMSLLDPAYRAEILGGIRAAGVGVREVVLTLPEDRLRARIDADQVEVGARAWRHDHVARALATFASATDARLIDASAPPEQVADAVAAHVRAETRCRASGHGGRQPG</sequence>
<dbReference type="Pfam" id="PF13671">
    <property type="entry name" value="AAA_33"/>
    <property type="match status" value="1"/>
</dbReference>
<name>A0A386WI51_9ACTN</name>